<dbReference type="FunFam" id="3.60.20.10:FF:000016">
    <property type="entry name" value="Proteasome subunit alpha type-6"/>
    <property type="match status" value="1"/>
</dbReference>
<reference evidence="7" key="2">
    <citation type="submission" date="2011-02" db="EMBL/GenBank/DDBJ databases">
        <authorList>
            <person name="MacLean D."/>
        </authorList>
    </citation>
    <scope>NUCLEOTIDE SEQUENCE</scope>
</reference>
<dbReference type="HOGENOM" id="CLU_035750_8_0_1"/>
<dbReference type="SUPFAM" id="SSF56235">
    <property type="entry name" value="N-terminal nucleophile aminohydrolases (Ntn hydrolases)"/>
    <property type="match status" value="1"/>
</dbReference>
<keyword evidence="1 5" id="KW-0963">Cytoplasm</keyword>
<dbReference type="InterPro" id="IPR050115">
    <property type="entry name" value="Proteasome_alpha"/>
</dbReference>
<dbReference type="InterPro" id="IPR035144">
    <property type="entry name" value="Proteasome_alpha1"/>
</dbReference>
<dbReference type="GO" id="GO:0005737">
    <property type="term" value="C:cytoplasm"/>
    <property type="evidence" value="ECO:0007669"/>
    <property type="project" value="UniProtKB-SubCell"/>
</dbReference>
<reference evidence="7" key="1">
    <citation type="journal article" date="2011" name="PLoS Biol.">
        <title>Gene gain and loss during evolution of obligate parasitism in the white rust pathogen of Arabidopsis thaliana.</title>
        <authorList>
            <person name="Kemen E."/>
            <person name="Gardiner A."/>
            <person name="Schultz-Larsen T."/>
            <person name="Kemen A.C."/>
            <person name="Balmuth A.L."/>
            <person name="Robert-Seilaniantz A."/>
            <person name="Bailey K."/>
            <person name="Holub E."/>
            <person name="Studholme D.J."/>
            <person name="Maclean D."/>
            <person name="Jones J.D."/>
        </authorList>
    </citation>
    <scope>NUCLEOTIDE SEQUENCE</scope>
</reference>
<dbReference type="PROSITE" id="PS00388">
    <property type="entry name" value="PROTEASOME_ALPHA_1"/>
    <property type="match status" value="1"/>
</dbReference>
<dbReference type="PROSITE" id="PS51475">
    <property type="entry name" value="PROTEASOME_ALPHA_2"/>
    <property type="match status" value="1"/>
</dbReference>
<gene>
    <name evidence="7" type="primary">AlNc14C295G10291</name>
    <name evidence="8" type="synonym">AlNc14C299G10356</name>
    <name evidence="7" type="ORF">ALNC14_115340</name>
    <name evidence="8" type="ORF">ALNC14_116070</name>
</gene>
<dbReference type="GO" id="GO:0005634">
    <property type="term" value="C:nucleus"/>
    <property type="evidence" value="ECO:0007669"/>
    <property type="project" value="UniProtKB-SubCell"/>
</dbReference>
<dbReference type="Pfam" id="PF10584">
    <property type="entry name" value="Proteasome_A_N"/>
    <property type="match status" value="1"/>
</dbReference>
<keyword evidence="2 4" id="KW-0647">Proteasome</keyword>
<comment type="subcellular location">
    <subcellularLocation>
        <location evidence="5">Cytoplasm</location>
    </subcellularLocation>
    <subcellularLocation>
        <location evidence="5">Nucleus</location>
    </subcellularLocation>
</comment>
<dbReference type="GO" id="GO:0019773">
    <property type="term" value="C:proteasome core complex, alpha-subunit complex"/>
    <property type="evidence" value="ECO:0007669"/>
    <property type="project" value="UniProtKB-UniRule"/>
</dbReference>
<comment type="similarity">
    <text evidence="4 5">Belongs to the peptidase T1A family.</text>
</comment>
<evidence type="ECO:0000313" key="7">
    <source>
        <dbReference type="EMBL" id="CCA25390.1"/>
    </source>
</evidence>
<dbReference type="PANTHER" id="PTHR11599">
    <property type="entry name" value="PROTEASOME SUBUNIT ALPHA/BETA"/>
    <property type="match status" value="1"/>
</dbReference>
<organism evidence="7">
    <name type="scientific">Albugo laibachii Nc14</name>
    <dbReference type="NCBI Taxonomy" id="890382"/>
    <lineage>
        <taxon>Eukaryota</taxon>
        <taxon>Sar</taxon>
        <taxon>Stramenopiles</taxon>
        <taxon>Oomycota</taxon>
        <taxon>Peronosporomycetes</taxon>
        <taxon>Albuginales</taxon>
        <taxon>Albuginaceae</taxon>
        <taxon>Albugo</taxon>
    </lineage>
</organism>
<evidence type="ECO:0000256" key="4">
    <source>
        <dbReference type="PROSITE-ProRule" id="PRU00808"/>
    </source>
</evidence>
<evidence type="ECO:0000259" key="6">
    <source>
        <dbReference type="PROSITE" id="PS00388"/>
    </source>
</evidence>
<dbReference type="Gene3D" id="3.60.20.10">
    <property type="entry name" value="Glutamine Phosphoribosylpyrophosphate, subunit 1, domain 1"/>
    <property type="match status" value="1"/>
</dbReference>
<dbReference type="Pfam" id="PF00227">
    <property type="entry name" value="Proteasome"/>
    <property type="match status" value="1"/>
</dbReference>
<accession>F0WVE9</accession>
<dbReference type="SMART" id="SM00948">
    <property type="entry name" value="Proteasome_A_N"/>
    <property type="match status" value="1"/>
</dbReference>
<dbReference type="InterPro" id="IPR023332">
    <property type="entry name" value="Proteasome_alpha-type"/>
</dbReference>
<name>F0WVE9_9STRA</name>
<dbReference type="MEROPS" id="T01.976"/>
<dbReference type="InterPro" id="IPR001353">
    <property type="entry name" value="Proteasome_sua/b"/>
</dbReference>
<comment type="subunit">
    <text evidence="5">The 26S proteasome consists of a 20S proteasome core and two 19S regulatory subunits.</text>
</comment>
<dbReference type="GO" id="GO:0006511">
    <property type="term" value="P:ubiquitin-dependent protein catabolic process"/>
    <property type="evidence" value="ECO:0007669"/>
    <property type="project" value="InterPro"/>
</dbReference>
<proteinExistence type="inferred from homology"/>
<evidence type="ECO:0000256" key="3">
    <source>
        <dbReference type="ARBA" id="ARBA00023242"/>
    </source>
</evidence>
<dbReference type="CDD" id="cd03749">
    <property type="entry name" value="proteasome_alpha_type_1"/>
    <property type="match status" value="1"/>
</dbReference>
<keyword evidence="3 5" id="KW-0539">Nucleus</keyword>
<evidence type="ECO:0000313" key="8">
    <source>
        <dbReference type="EMBL" id="CCA25463.1"/>
    </source>
</evidence>
<dbReference type="AlphaFoldDB" id="F0WVE9"/>
<dbReference type="EMBL" id="FR824340">
    <property type="protein sequence ID" value="CCA25390.1"/>
    <property type="molecule type" value="Genomic_DNA"/>
</dbReference>
<evidence type="ECO:0000256" key="1">
    <source>
        <dbReference type="ARBA" id="ARBA00022490"/>
    </source>
</evidence>
<dbReference type="InterPro" id="IPR029055">
    <property type="entry name" value="Ntn_hydrolases_N"/>
</dbReference>
<evidence type="ECO:0000256" key="5">
    <source>
        <dbReference type="RuleBase" id="RU000551"/>
    </source>
</evidence>
<dbReference type="EMBL" id="FR824344">
    <property type="protein sequence ID" value="CCA25463.1"/>
    <property type="molecule type" value="Genomic_DNA"/>
</dbReference>
<feature type="domain" description="Proteasome alpha-type subunits" evidence="6">
    <location>
        <begin position="6"/>
        <end position="28"/>
    </location>
</feature>
<dbReference type="InterPro" id="IPR000426">
    <property type="entry name" value="Proteasome_asu_N"/>
</dbReference>
<sequence length="254" mass="28570">MFRNQYDTDVTVWSPQGHLHQVDYAMEAVKQGSVCLGLTSNEYVVLCGVKRQNDKLAQHQRKLYKIDDYMGIGMAGLHADARTLARYMRTECLNHKFVYGSQIPIGRLVTDVADKKQECTQSYVRRPYGVGLLVAGADKKGVHLYQTCPSGNFYEYKAIAIGSRSQSARTYLEKHYQTFDNLSKEDLIQHAVQAVRGCLRGDQELSIHNLALAFVGEKEPFTIVEGEELQRYIDAAEVADVKHDDDGDVSMVPS</sequence>
<protein>
    <recommendedName>
        <fullName evidence="5">Proteasome subunit alpha type</fullName>
    </recommendedName>
</protein>
<evidence type="ECO:0000256" key="2">
    <source>
        <dbReference type="ARBA" id="ARBA00022942"/>
    </source>
</evidence>